<dbReference type="GO" id="GO:0008168">
    <property type="term" value="F:methyltransferase activity"/>
    <property type="evidence" value="ECO:0007669"/>
    <property type="project" value="UniProtKB-KW"/>
</dbReference>
<organism evidence="1 2">
    <name type="scientific">Bowmanella dokdonensis</name>
    <dbReference type="NCBI Taxonomy" id="751969"/>
    <lineage>
        <taxon>Bacteria</taxon>
        <taxon>Pseudomonadati</taxon>
        <taxon>Pseudomonadota</taxon>
        <taxon>Gammaproteobacteria</taxon>
        <taxon>Alteromonadales</taxon>
        <taxon>Alteromonadaceae</taxon>
        <taxon>Bowmanella</taxon>
    </lineage>
</organism>
<dbReference type="Proteomes" id="UP000664654">
    <property type="component" value="Unassembled WGS sequence"/>
</dbReference>
<dbReference type="CDD" id="cd02440">
    <property type="entry name" value="AdoMet_MTases"/>
    <property type="match status" value="1"/>
</dbReference>
<keyword evidence="1" id="KW-0808">Transferase</keyword>
<name>A0A939DRH2_9ALTE</name>
<evidence type="ECO:0000313" key="2">
    <source>
        <dbReference type="Proteomes" id="UP000664654"/>
    </source>
</evidence>
<keyword evidence="1" id="KW-0489">Methyltransferase</keyword>
<dbReference type="EMBL" id="JAFKCV010000013">
    <property type="protein sequence ID" value="MBN7827022.1"/>
    <property type="molecule type" value="Genomic_DNA"/>
</dbReference>
<dbReference type="Gene3D" id="3.40.50.150">
    <property type="entry name" value="Vaccinia Virus protein VP39"/>
    <property type="match status" value="1"/>
</dbReference>
<dbReference type="PANTHER" id="PTHR43861">
    <property type="entry name" value="TRANS-ACONITATE 2-METHYLTRANSFERASE-RELATED"/>
    <property type="match status" value="1"/>
</dbReference>
<protein>
    <submittedName>
        <fullName evidence="1">Class I SAM-dependent methyltransferase</fullName>
    </submittedName>
</protein>
<dbReference type="GO" id="GO:0032259">
    <property type="term" value="P:methylation"/>
    <property type="evidence" value="ECO:0007669"/>
    <property type="project" value="UniProtKB-KW"/>
</dbReference>
<accession>A0A939DRH2</accession>
<dbReference type="RefSeq" id="WP_206575136.1">
    <property type="nucleotide sequence ID" value="NZ_JAFKCV010000013.1"/>
</dbReference>
<dbReference type="SUPFAM" id="SSF53335">
    <property type="entry name" value="S-adenosyl-L-methionine-dependent methyltransferases"/>
    <property type="match status" value="1"/>
</dbReference>
<dbReference type="InterPro" id="IPR029063">
    <property type="entry name" value="SAM-dependent_MTases_sf"/>
</dbReference>
<sequence>MKENFLDWSPSTDSLLKVKERELHAGLHSHISENERTADRILANRQFRIDALERILKEKGIRLKGEILEVGAGDGWCSAYIAKTKKEVRTIYTMECNEPAVTKLIPQTFQLLGIPDDKVVYVLGSFNNIVLKDKFDFVVAMGALHHSSNLKRTLSEIYSAIKPGGFLIAQEPYMADQTPNAFYYKQNDIEKNFNGYGRILNKERSDTFFRKCEYYAAGYHSGFDVSIIEIDQPIGPEKPANLILSMEKVTSEIGKTPVTTW</sequence>
<dbReference type="Pfam" id="PF13489">
    <property type="entry name" value="Methyltransf_23"/>
    <property type="match status" value="1"/>
</dbReference>
<gene>
    <name evidence="1" type="ORF">J0A66_17445</name>
</gene>
<comment type="caution">
    <text evidence="1">The sequence shown here is derived from an EMBL/GenBank/DDBJ whole genome shotgun (WGS) entry which is preliminary data.</text>
</comment>
<proteinExistence type="predicted"/>
<reference evidence="1" key="1">
    <citation type="submission" date="2021-03" db="EMBL/GenBank/DDBJ databases">
        <title>novel species isolated from a fishpond in China.</title>
        <authorList>
            <person name="Lu H."/>
            <person name="Cai Z."/>
        </authorList>
    </citation>
    <scope>NUCLEOTIDE SEQUENCE</scope>
    <source>
        <strain evidence="1">JCM 30855</strain>
    </source>
</reference>
<evidence type="ECO:0000313" key="1">
    <source>
        <dbReference type="EMBL" id="MBN7827022.1"/>
    </source>
</evidence>
<dbReference type="AlphaFoldDB" id="A0A939DRH2"/>
<keyword evidence="2" id="KW-1185">Reference proteome</keyword>